<dbReference type="InterPro" id="IPR012993">
    <property type="entry name" value="UME"/>
</dbReference>
<proteinExistence type="predicted"/>
<reference evidence="2" key="1">
    <citation type="submission" date="2018-11" db="EMBL/GenBank/DDBJ databases">
        <authorList>
            <consortium name="Pathogen Informatics"/>
        </authorList>
    </citation>
    <scope>NUCLEOTIDE SEQUENCE [LARGE SCALE GENOMIC DNA]</scope>
</reference>
<accession>A0A3P8G914</accession>
<protein>
    <recommendedName>
        <fullName evidence="1">UME domain-containing protein</fullName>
    </recommendedName>
</protein>
<dbReference type="Pfam" id="PF08064">
    <property type="entry name" value="UME"/>
    <property type="match status" value="1"/>
</dbReference>
<evidence type="ECO:0000313" key="2">
    <source>
        <dbReference type="EMBL" id="VDP30933.1"/>
    </source>
</evidence>
<organism evidence="2">
    <name type="scientific">Heligmosomoides polygyrus</name>
    <name type="common">Parasitic roundworm</name>
    <dbReference type="NCBI Taxonomy" id="6339"/>
    <lineage>
        <taxon>Eukaryota</taxon>
        <taxon>Metazoa</taxon>
        <taxon>Ecdysozoa</taxon>
        <taxon>Nematoda</taxon>
        <taxon>Chromadorea</taxon>
        <taxon>Rhabditida</taxon>
        <taxon>Rhabditina</taxon>
        <taxon>Rhabditomorpha</taxon>
        <taxon>Strongyloidea</taxon>
        <taxon>Heligmosomidae</taxon>
        <taxon>Heligmosomoides</taxon>
    </lineage>
</organism>
<dbReference type="GO" id="GO:0004674">
    <property type="term" value="F:protein serine/threonine kinase activity"/>
    <property type="evidence" value="ECO:0007669"/>
    <property type="project" value="InterPro"/>
</dbReference>
<gene>
    <name evidence="2" type="ORF">HPBE_LOCUS22186</name>
</gene>
<dbReference type="EMBL" id="UZAH01033731">
    <property type="protein sequence ID" value="VDP30933.1"/>
    <property type="molecule type" value="Genomic_DNA"/>
</dbReference>
<name>A0A3P8G914_HELPZ</name>
<evidence type="ECO:0000259" key="1">
    <source>
        <dbReference type="Pfam" id="PF08064"/>
    </source>
</evidence>
<dbReference type="AlphaFoldDB" id="A0A3P8G914"/>
<dbReference type="OrthoDB" id="5862545at2759"/>
<dbReference type="SUPFAM" id="SSF48371">
    <property type="entry name" value="ARM repeat"/>
    <property type="match status" value="1"/>
</dbReference>
<sequence length="680" mass="76262">MEAASSLGPDASGVFLTVLEIVGDLVSHHTKFPSTASVAFLSLPWLMDPELQLQSKRHMTSLPLLKEMNRLAKTSAVSASDDVLEYTLSALSSVHGFCDWRRTILLAAMSSQRPVLVQYSNVDVSCVLNALSHSLCASHPASEVHGASGVTCKACEQLVSGTAVPDQEKVQQLPGLFELLIQVLTDSRYQTEKHIRLDAAALVLTALCHMQCPPDVYLRVVKASLSFINDQDEDVRNVFQSAFKVIVSGTLPSELAEAIFAEFSAGYPAEFEQTMVEASNPFLVVATRNSSCPDLSNRCLHQLFIRALRLLDSTAFCTDLVNEMLYSWREEDGGDEVINDGIDDLLQVARKVFGFDNVPSFIRASVYIVPYILLSDVEQRPIAVKVLERLRFHMSKHRQDLISEYFPSLLERPLEPAKRKSLKTFIKEYCDLDLRYLFHTKRFLCIVYVLRSIALDEQGYLEILQSMRSNSSREPFSLTAVMKFNCEYLGFLLSFRRSLLDDDHYEQRSVLLPSLATIIRLIDEKFLEDTSNKVMVVLRAATTLGESSVAVWNEFVRRLSDGMLATLLPKILIAIQPLLKYSDTNDLLDNIFARRKPLEIEQSEAFERTAMVLVNSEAGDSSRINFHLRRTCTDNSIENIVSGKSLEEGLEEVVGWLMESLRSEVLSIPGLAHLVVYHSA</sequence>
<feature type="domain" description="UME" evidence="1">
    <location>
        <begin position="488"/>
        <end position="577"/>
    </location>
</feature>
<dbReference type="InterPro" id="IPR016024">
    <property type="entry name" value="ARM-type_fold"/>
</dbReference>